<keyword evidence="2" id="KW-0812">Transmembrane</keyword>
<dbReference type="InterPro" id="IPR022062">
    <property type="entry name" value="DUF3618"/>
</dbReference>
<evidence type="ECO:0008006" key="5">
    <source>
        <dbReference type="Google" id="ProtNLM"/>
    </source>
</evidence>
<evidence type="ECO:0000313" key="3">
    <source>
        <dbReference type="EMBL" id="GAC68287.1"/>
    </source>
</evidence>
<keyword evidence="2" id="KW-0472">Membrane</keyword>
<reference evidence="3 4" key="1">
    <citation type="submission" date="2013-01" db="EMBL/GenBank/DDBJ databases">
        <title>Whole genome shotgun sequence of Gordonia soli NBRC 108243.</title>
        <authorList>
            <person name="Isaki-Nakamura S."/>
            <person name="Hosoyama A."/>
            <person name="Tsuchikane K."/>
            <person name="Ando Y."/>
            <person name="Baba S."/>
            <person name="Ohji S."/>
            <person name="Hamada M."/>
            <person name="Tamura T."/>
            <person name="Yamazoe A."/>
            <person name="Yamazaki S."/>
            <person name="Fujita N."/>
        </authorList>
    </citation>
    <scope>NUCLEOTIDE SEQUENCE [LARGE SCALE GENOMIC DNA]</scope>
    <source>
        <strain evidence="3 4">NBRC 108243</strain>
    </source>
</reference>
<comment type="caution">
    <text evidence="3">The sequence shown here is derived from an EMBL/GenBank/DDBJ whole genome shotgun (WGS) entry which is preliminary data.</text>
</comment>
<dbReference type="EMBL" id="BANX01000014">
    <property type="protein sequence ID" value="GAC68287.1"/>
    <property type="molecule type" value="Genomic_DNA"/>
</dbReference>
<dbReference type="eggNOG" id="ENOG502ZXCZ">
    <property type="taxonomic scope" value="Bacteria"/>
</dbReference>
<organism evidence="3 4">
    <name type="scientific">Gordonia soli NBRC 108243</name>
    <dbReference type="NCBI Taxonomy" id="1223545"/>
    <lineage>
        <taxon>Bacteria</taxon>
        <taxon>Bacillati</taxon>
        <taxon>Actinomycetota</taxon>
        <taxon>Actinomycetes</taxon>
        <taxon>Mycobacteriales</taxon>
        <taxon>Gordoniaceae</taxon>
        <taxon>Gordonia</taxon>
    </lineage>
</organism>
<dbReference type="STRING" id="1223545.GS4_14_01190"/>
<evidence type="ECO:0000256" key="1">
    <source>
        <dbReference type="SAM" id="MobiDB-lite"/>
    </source>
</evidence>
<feature type="region of interest" description="Disordered" evidence="1">
    <location>
        <begin position="1"/>
        <end position="33"/>
    </location>
</feature>
<dbReference type="Pfam" id="PF12277">
    <property type="entry name" value="DUF3618"/>
    <property type="match status" value="1"/>
</dbReference>
<dbReference type="Proteomes" id="UP000011666">
    <property type="component" value="Unassembled WGS sequence"/>
</dbReference>
<evidence type="ECO:0000256" key="2">
    <source>
        <dbReference type="SAM" id="Phobius"/>
    </source>
</evidence>
<feature type="transmembrane region" description="Helical" evidence="2">
    <location>
        <begin position="72"/>
        <end position="90"/>
    </location>
</feature>
<accession>M0QLK9</accession>
<feature type="compositionally biased region" description="Polar residues" evidence="1">
    <location>
        <begin position="10"/>
        <end position="21"/>
    </location>
</feature>
<keyword evidence="4" id="KW-1185">Reference proteome</keyword>
<evidence type="ECO:0000313" key="4">
    <source>
        <dbReference type="Proteomes" id="UP000011666"/>
    </source>
</evidence>
<dbReference type="AlphaFoldDB" id="M0QLK9"/>
<protein>
    <recommendedName>
        <fullName evidence="5">Deoxyuridine 5'-triphosphate nucleotidohydrolase</fullName>
    </recommendedName>
</protein>
<dbReference type="RefSeq" id="WP_007620307.1">
    <property type="nucleotide sequence ID" value="NZ_BANX01000014.1"/>
</dbReference>
<gene>
    <name evidence="3" type="ORF">GS4_14_01190</name>
</gene>
<proteinExistence type="predicted"/>
<dbReference type="OrthoDB" id="4578840at2"/>
<name>M0QLK9_9ACTN</name>
<sequence>MTAAEHGPNVTPNSDLPSASADTPPPVEQQREELAETVDALVRKADVPARVSAAATDAAQSAQATAKANQPALIGAAVAAVLAVVGVVVVRRRRREA</sequence>
<keyword evidence="2" id="KW-1133">Transmembrane helix</keyword>